<keyword evidence="4 7" id="KW-0812">Transmembrane</keyword>
<comment type="caution">
    <text evidence="9">The sequence shown here is derived from an EMBL/GenBank/DDBJ whole genome shotgun (WGS) entry which is preliminary data.</text>
</comment>
<evidence type="ECO:0000256" key="2">
    <source>
        <dbReference type="ARBA" id="ARBA00007362"/>
    </source>
</evidence>
<feature type="domain" description="EamA" evidence="8">
    <location>
        <begin position="154"/>
        <end position="286"/>
    </location>
</feature>
<reference evidence="9 10" key="1">
    <citation type="submission" date="2016-02" db="EMBL/GenBank/DDBJ databases">
        <title>Anaerosporomusa subterraneum gen. nov., sp. nov., a spore-forming obligate anaerobe isolated from saprolite.</title>
        <authorList>
            <person name="Choi J.K."/>
            <person name="Shah M."/>
            <person name="Yee N."/>
        </authorList>
    </citation>
    <scope>NUCLEOTIDE SEQUENCE [LARGE SCALE GENOMIC DNA]</scope>
    <source>
        <strain evidence="9 10">RU4</strain>
    </source>
</reference>
<feature type="transmembrane region" description="Helical" evidence="7">
    <location>
        <begin position="129"/>
        <end position="146"/>
    </location>
</feature>
<feature type="transmembrane region" description="Helical" evidence="7">
    <location>
        <begin position="7"/>
        <end position="26"/>
    </location>
</feature>
<keyword evidence="3" id="KW-1003">Cell membrane</keyword>
<keyword evidence="5 7" id="KW-1133">Transmembrane helix</keyword>
<evidence type="ECO:0000256" key="3">
    <source>
        <dbReference type="ARBA" id="ARBA00022475"/>
    </source>
</evidence>
<accession>A0A154BPM6</accession>
<dbReference type="SUPFAM" id="SSF103481">
    <property type="entry name" value="Multidrug resistance efflux transporter EmrE"/>
    <property type="match status" value="2"/>
</dbReference>
<dbReference type="STRING" id="1794912.AXX12_05910"/>
<dbReference type="InterPro" id="IPR051258">
    <property type="entry name" value="Diverse_Substrate_Transporter"/>
</dbReference>
<dbReference type="Gene3D" id="1.10.3730.20">
    <property type="match status" value="1"/>
</dbReference>
<organism evidence="9 10">
    <name type="scientific">Anaerosporomusa subterranea</name>
    <dbReference type="NCBI Taxonomy" id="1794912"/>
    <lineage>
        <taxon>Bacteria</taxon>
        <taxon>Bacillati</taxon>
        <taxon>Bacillota</taxon>
        <taxon>Negativicutes</taxon>
        <taxon>Acetonemataceae</taxon>
        <taxon>Anaerosporomusa</taxon>
    </lineage>
</organism>
<dbReference type="EMBL" id="LSGP01000017">
    <property type="protein sequence ID" value="KYZ75973.1"/>
    <property type="molecule type" value="Genomic_DNA"/>
</dbReference>
<dbReference type="RefSeq" id="WP_066240604.1">
    <property type="nucleotide sequence ID" value="NZ_LSGP01000017.1"/>
</dbReference>
<keyword evidence="6 7" id="KW-0472">Membrane</keyword>
<dbReference type="Proteomes" id="UP000076268">
    <property type="component" value="Unassembled WGS sequence"/>
</dbReference>
<feature type="transmembrane region" description="Helical" evidence="7">
    <location>
        <begin position="185"/>
        <end position="204"/>
    </location>
</feature>
<evidence type="ECO:0000256" key="6">
    <source>
        <dbReference type="ARBA" id="ARBA00023136"/>
    </source>
</evidence>
<dbReference type="InterPro" id="IPR000620">
    <property type="entry name" value="EamA_dom"/>
</dbReference>
<evidence type="ECO:0000313" key="10">
    <source>
        <dbReference type="Proteomes" id="UP000076268"/>
    </source>
</evidence>
<dbReference type="PANTHER" id="PTHR42920">
    <property type="entry name" value="OS03G0707200 PROTEIN-RELATED"/>
    <property type="match status" value="1"/>
</dbReference>
<feature type="transmembrane region" description="Helical" evidence="7">
    <location>
        <begin position="75"/>
        <end position="98"/>
    </location>
</feature>
<feature type="transmembrane region" description="Helical" evidence="7">
    <location>
        <begin position="104"/>
        <end position="122"/>
    </location>
</feature>
<feature type="transmembrane region" description="Helical" evidence="7">
    <location>
        <begin position="216"/>
        <end position="233"/>
    </location>
</feature>
<evidence type="ECO:0000256" key="1">
    <source>
        <dbReference type="ARBA" id="ARBA00004651"/>
    </source>
</evidence>
<evidence type="ECO:0000256" key="7">
    <source>
        <dbReference type="SAM" id="Phobius"/>
    </source>
</evidence>
<dbReference type="AlphaFoldDB" id="A0A154BPM6"/>
<evidence type="ECO:0000259" key="8">
    <source>
        <dbReference type="Pfam" id="PF00892"/>
    </source>
</evidence>
<comment type="similarity">
    <text evidence="2">Belongs to the EamA transporter family.</text>
</comment>
<name>A0A154BPM6_ANASB</name>
<protein>
    <recommendedName>
        <fullName evidence="8">EamA domain-containing protein</fullName>
    </recommendedName>
</protein>
<sequence>MKQQEYTANLLLLLTAAIWGFAFVAQRVGMEYIGPFTFNGVRFALGSLSLTPLLLYEYHSRQKSAAVPQPQQSALLPGVLAGTVLFVGASLQQVALVYTTAGKAAFLTSLYLILVPLMGLFFKHVISGSTWAGALLAACGVYLLSVTEQFSVAYGDSLALAGAIFWALHILIIDHFSRRVNVLQLSCIQFIICSVLSLGVALAFESITLEALRQAAIPLFYGGVASVGIAYTLQVVGQKNAKPTHAAIILSMETIFAAIGGWLLLQEDMSLRGLLGCALMLAGMLLPQLDQARVPAGSNEATFTTEYTEETEK</sequence>
<dbReference type="Pfam" id="PF00892">
    <property type="entry name" value="EamA"/>
    <property type="match status" value="2"/>
</dbReference>
<dbReference type="PANTHER" id="PTHR42920:SF5">
    <property type="entry name" value="EAMA DOMAIN-CONTAINING PROTEIN"/>
    <property type="match status" value="1"/>
</dbReference>
<evidence type="ECO:0000256" key="5">
    <source>
        <dbReference type="ARBA" id="ARBA00022989"/>
    </source>
</evidence>
<feature type="transmembrane region" description="Helical" evidence="7">
    <location>
        <begin position="152"/>
        <end position="173"/>
    </location>
</feature>
<evidence type="ECO:0000313" key="9">
    <source>
        <dbReference type="EMBL" id="KYZ75973.1"/>
    </source>
</evidence>
<feature type="transmembrane region" description="Helical" evidence="7">
    <location>
        <begin position="245"/>
        <end position="265"/>
    </location>
</feature>
<keyword evidence="10" id="KW-1185">Reference proteome</keyword>
<feature type="domain" description="EamA" evidence="8">
    <location>
        <begin position="8"/>
        <end position="145"/>
    </location>
</feature>
<proteinExistence type="inferred from homology"/>
<dbReference type="GO" id="GO:0005886">
    <property type="term" value="C:plasma membrane"/>
    <property type="evidence" value="ECO:0007669"/>
    <property type="project" value="UniProtKB-SubCell"/>
</dbReference>
<dbReference type="InterPro" id="IPR037185">
    <property type="entry name" value="EmrE-like"/>
</dbReference>
<comment type="subcellular location">
    <subcellularLocation>
        <location evidence="1">Cell membrane</location>
        <topology evidence="1">Multi-pass membrane protein</topology>
    </subcellularLocation>
</comment>
<gene>
    <name evidence="9" type="ORF">AXX12_05910</name>
</gene>
<evidence type="ECO:0000256" key="4">
    <source>
        <dbReference type="ARBA" id="ARBA00022692"/>
    </source>
</evidence>